<dbReference type="SFLD" id="SFLDF00002">
    <property type="entry name" value="enolase"/>
    <property type="match status" value="1"/>
</dbReference>
<comment type="function">
    <text evidence="9 10">Catalyzes the reversible conversion of 2-phosphoglycerate (2-PG) into phosphoenolpyruvate (PEP). It is essential for the degradation of carbohydrates via glycolysis.</text>
</comment>
<keyword evidence="10" id="KW-0479">Metal-binding</keyword>
<dbReference type="InterPro" id="IPR029017">
    <property type="entry name" value="Enolase-like_N"/>
</dbReference>
<keyword evidence="15" id="KW-1185">Reference proteome</keyword>
<dbReference type="Proteomes" id="UP000731907">
    <property type="component" value="Unassembled WGS sequence"/>
</dbReference>
<gene>
    <name evidence="10 14" type="primary">eno</name>
    <name evidence="14" type="ORF">GU927_011550</name>
</gene>
<feature type="binding site" evidence="10">
    <location>
        <position position="367"/>
    </location>
    <ligand>
        <name>(2R)-2-phosphoglycerate</name>
        <dbReference type="ChEBI" id="CHEBI:58289"/>
    </ligand>
</feature>
<feature type="domain" description="Enolase C-terminal TIM barrel" evidence="12">
    <location>
        <begin position="139"/>
        <end position="425"/>
    </location>
</feature>
<comment type="pathway">
    <text evidence="1 10">Carbohydrate degradation; glycolysis; pyruvate from D-glyceraldehyde 3-phosphate: step 4/5.</text>
</comment>
<dbReference type="SMART" id="SM01193">
    <property type="entry name" value="Enolase_N"/>
    <property type="match status" value="1"/>
</dbReference>
<dbReference type="PRINTS" id="PR00148">
    <property type="entry name" value="ENOLASE"/>
</dbReference>
<dbReference type="InterPro" id="IPR020811">
    <property type="entry name" value="Enolase_N"/>
</dbReference>
<dbReference type="PIRSF" id="PIRSF001400">
    <property type="entry name" value="Enolase"/>
    <property type="match status" value="1"/>
</dbReference>
<dbReference type="SUPFAM" id="SSF54826">
    <property type="entry name" value="Enolase N-terminal domain-like"/>
    <property type="match status" value="1"/>
</dbReference>
<dbReference type="SMART" id="SM01192">
    <property type="entry name" value="Enolase_C"/>
    <property type="match status" value="1"/>
</dbReference>
<feature type="active site" description="Proton donor" evidence="10">
    <location>
        <position position="205"/>
    </location>
</feature>
<dbReference type="SUPFAM" id="SSF51604">
    <property type="entry name" value="Enolase C-terminal domain-like"/>
    <property type="match status" value="1"/>
</dbReference>
<feature type="active site" description="Proton acceptor" evidence="10">
    <location>
        <position position="337"/>
    </location>
</feature>
<evidence type="ECO:0000256" key="5">
    <source>
        <dbReference type="ARBA" id="ARBA00022525"/>
    </source>
</evidence>
<feature type="binding site" evidence="10">
    <location>
        <position position="337"/>
    </location>
    <ligand>
        <name>(2R)-2-phosphoglycerate</name>
        <dbReference type="ChEBI" id="CHEBI:58289"/>
    </ligand>
</feature>
<name>A0ABS6J405_9RHOB</name>
<feature type="region of interest" description="Disordered" evidence="11">
    <location>
        <begin position="35"/>
        <end position="54"/>
    </location>
</feature>
<dbReference type="InterPro" id="IPR020810">
    <property type="entry name" value="Enolase_C"/>
</dbReference>
<dbReference type="GO" id="GO:0004634">
    <property type="term" value="F:phosphopyruvate hydratase activity"/>
    <property type="evidence" value="ECO:0007669"/>
    <property type="project" value="UniProtKB-EC"/>
</dbReference>
<comment type="subcellular location">
    <subcellularLocation>
        <location evidence="10">Cytoplasm</location>
    </subcellularLocation>
    <subcellularLocation>
        <location evidence="10">Secreted</location>
    </subcellularLocation>
    <subcellularLocation>
        <location evidence="10">Cell surface</location>
    </subcellularLocation>
    <text evidence="10">Fractions of enolase are present in both the cytoplasm and on the cell surface.</text>
</comment>
<dbReference type="PANTHER" id="PTHR11902:SF1">
    <property type="entry name" value="ENOLASE"/>
    <property type="match status" value="1"/>
</dbReference>
<dbReference type="Gene3D" id="3.20.20.120">
    <property type="entry name" value="Enolase-like C-terminal domain"/>
    <property type="match status" value="1"/>
</dbReference>
<keyword evidence="5 10" id="KW-0964">Secreted</keyword>
<evidence type="ECO:0000256" key="2">
    <source>
        <dbReference type="ARBA" id="ARBA00009604"/>
    </source>
</evidence>
<reference evidence="14 15" key="1">
    <citation type="submission" date="2021-06" db="EMBL/GenBank/DDBJ databases">
        <title>Rhodobacteraceae bacterium strain HSP-20.</title>
        <authorList>
            <person name="Chen W.-M."/>
        </authorList>
    </citation>
    <scope>NUCLEOTIDE SEQUENCE [LARGE SCALE GENOMIC DNA]</scope>
    <source>
        <strain evidence="14 15">HSP-20</strain>
    </source>
</reference>
<dbReference type="PROSITE" id="PS00164">
    <property type="entry name" value="ENOLASE"/>
    <property type="match status" value="1"/>
</dbReference>
<evidence type="ECO:0000256" key="11">
    <source>
        <dbReference type="SAM" id="MobiDB-lite"/>
    </source>
</evidence>
<comment type="cofactor">
    <cofactor evidence="10">
        <name>Mg(2+)</name>
        <dbReference type="ChEBI" id="CHEBI:18420"/>
    </cofactor>
    <text evidence="10">Binds a second Mg(2+) ion via substrate during catalysis.</text>
</comment>
<keyword evidence="8 10" id="KW-0456">Lyase</keyword>
<dbReference type="EMBL" id="JAAATX020000007">
    <property type="protein sequence ID" value="MBU9698481.1"/>
    <property type="molecule type" value="Genomic_DNA"/>
</dbReference>
<dbReference type="InterPro" id="IPR036849">
    <property type="entry name" value="Enolase-like_C_sf"/>
</dbReference>
<keyword evidence="7 10" id="KW-0324">Glycolysis</keyword>
<dbReference type="Pfam" id="PF00113">
    <property type="entry name" value="Enolase_C"/>
    <property type="match status" value="1"/>
</dbReference>
<dbReference type="SFLD" id="SFLDG00178">
    <property type="entry name" value="enolase"/>
    <property type="match status" value="1"/>
</dbReference>
<dbReference type="InterPro" id="IPR020809">
    <property type="entry name" value="Enolase_CS"/>
</dbReference>
<sequence length="425" mass="45520">MSTIIDIHAREILDSRGNPTVEVDVHLESGAMGRAAVPSGASTGAHEAVERRDGDKARYKGKGVLEAVAAVNGEIAEEIVGFDALEQVGIDRTMIEMDGTPNKGRLGANAILGVSLAVAKAAAEHTGQPLFRYVGGTSARVLPVPMMNIINGGEHADNPIDIQEFMIMPVGAENIRDAIRMGSEVFHTLKKELQNAGHNTGIGDEGGFAPNLNSARDALDFILKSIEKAGYRPGEDIYLALDCAATEYFKGGRYEMKGEGKSLSIAENVDFLAGLAADYPIISIEDGCSEDDWEGWKLLTDRLGGKIQLVGDDLFVTNPRRLAEGISKGCANSMLVKVNQIGSLTETLQAVDMAHRARYTNVMSHRSGETEDATIADLAVATNCGQIKTGSLSRSDRLAKYNQLIRIEEMLGETAEYAGRSILKG</sequence>
<dbReference type="Pfam" id="PF03952">
    <property type="entry name" value="Enolase_N"/>
    <property type="match status" value="1"/>
</dbReference>
<evidence type="ECO:0000256" key="4">
    <source>
        <dbReference type="ARBA" id="ARBA00017068"/>
    </source>
</evidence>
<dbReference type="CDD" id="cd03313">
    <property type="entry name" value="enolase"/>
    <property type="match status" value="1"/>
</dbReference>
<organism evidence="14 15">
    <name type="scientific">Paragemmobacter amnigenus</name>
    <dbReference type="NCBI Taxonomy" id="2852097"/>
    <lineage>
        <taxon>Bacteria</taxon>
        <taxon>Pseudomonadati</taxon>
        <taxon>Pseudomonadota</taxon>
        <taxon>Alphaproteobacteria</taxon>
        <taxon>Rhodobacterales</taxon>
        <taxon>Paracoccaceae</taxon>
        <taxon>Paragemmobacter</taxon>
    </lineage>
</organism>
<evidence type="ECO:0000256" key="9">
    <source>
        <dbReference type="ARBA" id="ARBA00045763"/>
    </source>
</evidence>
<comment type="catalytic activity">
    <reaction evidence="10">
        <text>(2R)-2-phosphoglycerate = phosphoenolpyruvate + H2O</text>
        <dbReference type="Rhea" id="RHEA:10164"/>
        <dbReference type="ChEBI" id="CHEBI:15377"/>
        <dbReference type="ChEBI" id="CHEBI:58289"/>
        <dbReference type="ChEBI" id="CHEBI:58702"/>
        <dbReference type="EC" id="4.2.1.11"/>
    </reaction>
</comment>
<dbReference type="RefSeq" id="WP_161762594.1">
    <property type="nucleotide sequence ID" value="NZ_JAAATX020000007.1"/>
</dbReference>
<comment type="similarity">
    <text evidence="2 10">Belongs to the enolase family.</text>
</comment>
<evidence type="ECO:0000313" key="14">
    <source>
        <dbReference type="EMBL" id="MBU9698481.1"/>
    </source>
</evidence>
<evidence type="ECO:0000259" key="13">
    <source>
        <dbReference type="SMART" id="SM01193"/>
    </source>
</evidence>
<dbReference type="EC" id="4.2.1.11" evidence="3 10"/>
<evidence type="ECO:0000256" key="7">
    <source>
        <dbReference type="ARBA" id="ARBA00023152"/>
    </source>
</evidence>
<dbReference type="PANTHER" id="PTHR11902">
    <property type="entry name" value="ENOLASE"/>
    <property type="match status" value="1"/>
</dbReference>
<evidence type="ECO:0000256" key="3">
    <source>
        <dbReference type="ARBA" id="ARBA00012058"/>
    </source>
</evidence>
<feature type="binding site" evidence="10">
    <location>
        <position position="312"/>
    </location>
    <ligand>
        <name>Mg(2+)</name>
        <dbReference type="ChEBI" id="CHEBI:18420"/>
    </ligand>
</feature>
<dbReference type="Gene3D" id="3.30.390.10">
    <property type="entry name" value="Enolase-like, N-terminal domain"/>
    <property type="match status" value="1"/>
</dbReference>
<keyword evidence="6 10" id="KW-0460">Magnesium</keyword>
<accession>A0ABS6J405</accession>
<dbReference type="InterPro" id="IPR000941">
    <property type="entry name" value="Enolase"/>
</dbReference>
<feature type="binding site" evidence="10">
    <location>
        <position position="163"/>
    </location>
    <ligand>
        <name>(2R)-2-phosphoglycerate</name>
        <dbReference type="ChEBI" id="CHEBI:58289"/>
    </ligand>
</feature>
<comment type="caution">
    <text evidence="14">The sequence shown here is derived from an EMBL/GenBank/DDBJ whole genome shotgun (WGS) entry which is preliminary data.</text>
</comment>
<evidence type="ECO:0000256" key="6">
    <source>
        <dbReference type="ARBA" id="ARBA00022842"/>
    </source>
</evidence>
<keyword evidence="10" id="KW-0963">Cytoplasm</keyword>
<feature type="binding site" evidence="10">
    <location>
        <position position="388"/>
    </location>
    <ligand>
        <name>(2R)-2-phosphoglycerate</name>
        <dbReference type="ChEBI" id="CHEBI:58289"/>
    </ligand>
</feature>
<proteinExistence type="inferred from homology"/>
<evidence type="ECO:0000259" key="12">
    <source>
        <dbReference type="SMART" id="SM01192"/>
    </source>
</evidence>
<feature type="binding site" evidence="10">
    <location>
        <position position="285"/>
    </location>
    <ligand>
        <name>Mg(2+)</name>
        <dbReference type="ChEBI" id="CHEBI:18420"/>
    </ligand>
</feature>
<feature type="binding site" evidence="10">
    <location>
        <position position="366"/>
    </location>
    <ligand>
        <name>(2R)-2-phosphoglycerate</name>
        <dbReference type="ChEBI" id="CHEBI:58289"/>
    </ligand>
</feature>
<evidence type="ECO:0000256" key="8">
    <source>
        <dbReference type="ARBA" id="ARBA00023239"/>
    </source>
</evidence>
<feature type="domain" description="Enolase N-terminal" evidence="13">
    <location>
        <begin position="4"/>
        <end position="134"/>
    </location>
</feature>
<dbReference type="NCBIfam" id="TIGR01060">
    <property type="entry name" value="eno"/>
    <property type="match status" value="1"/>
</dbReference>
<evidence type="ECO:0000256" key="1">
    <source>
        <dbReference type="ARBA" id="ARBA00005031"/>
    </source>
</evidence>
<evidence type="ECO:0000256" key="10">
    <source>
        <dbReference type="HAMAP-Rule" id="MF_00318"/>
    </source>
</evidence>
<feature type="binding site" evidence="10">
    <location>
        <position position="242"/>
    </location>
    <ligand>
        <name>Mg(2+)</name>
        <dbReference type="ChEBI" id="CHEBI:18420"/>
    </ligand>
</feature>
<dbReference type="SFLD" id="SFLDS00001">
    <property type="entry name" value="Enolase"/>
    <property type="match status" value="1"/>
</dbReference>
<protein>
    <recommendedName>
        <fullName evidence="4 10">Enolase</fullName>
        <ecNumber evidence="3 10">4.2.1.11</ecNumber>
    </recommendedName>
    <alternativeName>
        <fullName evidence="10">2-phospho-D-glycerate hydro-lyase</fullName>
    </alternativeName>
    <alternativeName>
        <fullName evidence="10">2-phosphoglycerate dehydratase</fullName>
    </alternativeName>
</protein>
<evidence type="ECO:0000313" key="15">
    <source>
        <dbReference type="Proteomes" id="UP000731907"/>
    </source>
</evidence>
<dbReference type="HAMAP" id="MF_00318">
    <property type="entry name" value="Enolase"/>
    <property type="match status" value="1"/>
</dbReference>